<keyword evidence="2" id="KW-1185">Reference proteome</keyword>
<gene>
    <name evidence="1" type="ORF">CLV74_11388</name>
</gene>
<protein>
    <submittedName>
        <fullName evidence="1">Uncharacterized protein</fullName>
    </submittedName>
</protein>
<name>A0A2T0WHC6_9RHOB</name>
<reference evidence="1 2" key="1">
    <citation type="submission" date="2018-03" db="EMBL/GenBank/DDBJ databases">
        <title>Genomic Encyclopedia of Archaeal and Bacterial Type Strains, Phase II (KMG-II): from individual species to whole genera.</title>
        <authorList>
            <person name="Goeker M."/>
        </authorList>
    </citation>
    <scope>NUCLEOTIDE SEQUENCE [LARGE SCALE GENOMIC DNA]</scope>
    <source>
        <strain evidence="1 2">DSM 100212</strain>
    </source>
</reference>
<proteinExistence type="predicted"/>
<dbReference type="Proteomes" id="UP000238392">
    <property type="component" value="Unassembled WGS sequence"/>
</dbReference>
<evidence type="ECO:0000313" key="1">
    <source>
        <dbReference type="EMBL" id="PRY86113.1"/>
    </source>
</evidence>
<comment type="caution">
    <text evidence="1">The sequence shown here is derived from an EMBL/GenBank/DDBJ whole genome shotgun (WGS) entry which is preliminary data.</text>
</comment>
<dbReference type="EMBL" id="PVTQ01000013">
    <property type="protein sequence ID" value="PRY86113.1"/>
    <property type="molecule type" value="Genomic_DNA"/>
</dbReference>
<accession>A0A2T0WHC6</accession>
<dbReference type="AlphaFoldDB" id="A0A2T0WHC6"/>
<sequence length="53" mass="6075">MTYYEKLSHMRRDLEAIRAEVCQRISTDPTDKADLSILHERISRAIKALSGQG</sequence>
<dbReference type="RefSeq" id="WP_170108086.1">
    <property type="nucleotide sequence ID" value="NZ_PVTQ01000013.1"/>
</dbReference>
<organism evidence="1 2">
    <name type="scientific">Donghicola tyrosinivorans</name>
    <dbReference type="NCBI Taxonomy" id="1652492"/>
    <lineage>
        <taxon>Bacteria</taxon>
        <taxon>Pseudomonadati</taxon>
        <taxon>Pseudomonadota</taxon>
        <taxon>Alphaproteobacteria</taxon>
        <taxon>Rhodobacterales</taxon>
        <taxon>Roseobacteraceae</taxon>
        <taxon>Donghicola</taxon>
    </lineage>
</organism>
<evidence type="ECO:0000313" key="2">
    <source>
        <dbReference type="Proteomes" id="UP000238392"/>
    </source>
</evidence>